<dbReference type="InterPro" id="IPR013099">
    <property type="entry name" value="K_chnl_dom"/>
</dbReference>
<dbReference type="Proteomes" id="UP000186890">
    <property type="component" value="Unassembled WGS sequence"/>
</dbReference>
<dbReference type="PRINTS" id="PR00169">
    <property type="entry name" value="KCHANNEL"/>
</dbReference>
<dbReference type="SUPFAM" id="SSF81324">
    <property type="entry name" value="Voltage-gated potassium channels"/>
    <property type="match status" value="1"/>
</dbReference>
<accession>A0A1Q8E9S2</accession>
<feature type="transmembrane region" description="Helical" evidence="9">
    <location>
        <begin position="74"/>
        <end position="92"/>
    </location>
</feature>
<evidence type="ECO:0000256" key="1">
    <source>
        <dbReference type="ARBA" id="ARBA00004141"/>
    </source>
</evidence>
<keyword evidence="12" id="KW-1185">Reference proteome</keyword>
<organism evidence="11 12">
    <name type="scientific">Streptococcus cuniculi</name>
    <dbReference type="NCBI Taxonomy" id="1432788"/>
    <lineage>
        <taxon>Bacteria</taxon>
        <taxon>Bacillati</taxon>
        <taxon>Bacillota</taxon>
        <taxon>Bacilli</taxon>
        <taxon>Lactobacillales</taxon>
        <taxon>Streptococcaceae</taxon>
        <taxon>Streptococcus</taxon>
    </lineage>
</organism>
<dbReference type="InterPro" id="IPR028325">
    <property type="entry name" value="VG_K_chnl"/>
</dbReference>
<sequence>MIKKIINDSRYEVAMIVMAVLYVLLIVSEMLALVSAQSLFYHIFDTMLWAIFVFDYSSNLYYADNKGRYIRNNLLDLIAILPFVQLAAFFRIGRIARFAKLFGLLKFTRLVAVSSKLWDILRKLMNTSGLYKILVLNFVAVMIASGVLSVVEKQSLLNSLWWSIVTMTTVGYGDIVPQTAIAKAIAIVLMLIGILTFGMVTAIITRFFVDSERDAKIDELTLKIEAQNLLLERLEAKIDDLSRQ</sequence>
<dbReference type="OrthoDB" id="9785285at2"/>
<evidence type="ECO:0000256" key="5">
    <source>
        <dbReference type="ARBA" id="ARBA00023065"/>
    </source>
</evidence>
<feature type="transmembrane region" description="Helical" evidence="9">
    <location>
        <begin position="130"/>
        <end position="151"/>
    </location>
</feature>
<keyword evidence="6 9" id="KW-0472">Membrane</keyword>
<dbReference type="Gene3D" id="1.20.120.350">
    <property type="entry name" value="Voltage-gated potassium channels. Chain C"/>
    <property type="match status" value="1"/>
</dbReference>
<keyword evidence="8" id="KW-0175">Coiled coil</keyword>
<comment type="caution">
    <text evidence="11">The sequence shown here is derived from an EMBL/GenBank/DDBJ whole genome shotgun (WGS) entry which is preliminary data.</text>
</comment>
<feature type="transmembrane region" description="Helical" evidence="9">
    <location>
        <begin position="184"/>
        <end position="209"/>
    </location>
</feature>
<evidence type="ECO:0000256" key="7">
    <source>
        <dbReference type="ARBA" id="ARBA00023303"/>
    </source>
</evidence>
<dbReference type="RefSeq" id="WP_075104265.1">
    <property type="nucleotide sequence ID" value="NZ_MSJM01000002.1"/>
</dbReference>
<keyword evidence="4 9" id="KW-1133">Transmembrane helix</keyword>
<feature type="coiled-coil region" evidence="8">
    <location>
        <begin position="217"/>
        <end position="244"/>
    </location>
</feature>
<evidence type="ECO:0000313" key="11">
    <source>
        <dbReference type="EMBL" id="OLF48544.1"/>
    </source>
</evidence>
<dbReference type="EMBL" id="MSJM01000002">
    <property type="protein sequence ID" value="OLF48544.1"/>
    <property type="molecule type" value="Genomic_DNA"/>
</dbReference>
<gene>
    <name evidence="11" type="ORF">BU202_02700</name>
</gene>
<evidence type="ECO:0000256" key="9">
    <source>
        <dbReference type="SAM" id="Phobius"/>
    </source>
</evidence>
<dbReference type="GO" id="GO:0005249">
    <property type="term" value="F:voltage-gated potassium channel activity"/>
    <property type="evidence" value="ECO:0007669"/>
    <property type="project" value="InterPro"/>
</dbReference>
<evidence type="ECO:0000259" key="10">
    <source>
        <dbReference type="Pfam" id="PF07885"/>
    </source>
</evidence>
<dbReference type="PANTHER" id="PTHR11537">
    <property type="entry name" value="VOLTAGE-GATED POTASSIUM CHANNEL"/>
    <property type="match status" value="1"/>
</dbReference>
<dbReference type="InterPro" id="IPR027359">
    <property type="entry name" value="Volt_channel_dom_sf"/>
</dbReference>
<reference evidence="12" key="1">
    <citation type="submission" date="2016-12" db="EMBL/GenBank/DDBJ databases">
        <authorList>
            <person name="Gulvik C.A."/>
        </authorList>
    </citation>
    <scope>NUCLEOTIDE SEQUENCE [LARGE SCALE GENOMIC DNA]</scope>
    <source>
        <strain evidence="12">NED12-00049-6B</strain>
    </source>
</reference>
<evidence type="ECO:0000256" key="4">
    <source>
        <dbReference type="ARBA" id="ARBA00022989"/>
    </source>
</evidence>
<dbReference type="PANTHER" id="PTHR11537:SF254">
    <property type="entry name" value="POTASSIUM VOLTAGE-GATED CHANNEL PROTEIN SHAB"/>
    <property type="match status" value="1"/>
</dbReference>
<dbReference type="Gene3D" id="1.10.287.70">
    <property type="match status" value="1"/>
</dbReference>
<dbReference type="AlphaFoldDB" id="A0A1Q8E9S2"/>
<dbReference type="Pfam" id="PF07885">
    <property type="entry name" value="Ion_trans_2"/>
    <property type="match status" value="1"/>
</dbReference>
<keyword evidence="5" id="KW-0406">Ion transport</keyword>
<feature type="transmembrane region" description="Helical" evidence="9">
    <location>
        <begin position="39"/>
        <end position="62"/>
    </location>
</feature>
<keyword evidence="7" id="KW-0407">Ion channel</keyword>
<name>A0A1Q8E9S2_9STRE</name>
<dbReference type="GO" id="GO:0008076">
    <property type="term" value="C:voltage-gated potassium channel complex"/>
    <property type="evidence" value="ECO:0007669"/>
    <property type="project" value="InterPro"/>
</dbReference>
<keyword evidence="2" id="KW-0813">Transport</keyword>
<evidence type="ECO:0000256" key="6">
    <source>
        <dbReference type="ARBA" id="ARBA00023136"/>
    </source>
</evidence>
<keyword evidence="3 9" id="KW-0812">Transmembrane</keyword>
<feature type="domain" description="Potassium channel" evidence="10">
    <location>
        <begin position="139"/>
        <end position="209"/>
    </location>
</feature>
<evidence type="ECO:0000313" key="12">
    <source>
        <dbReference type="Proteomes" id="UP000186890"/>
    </source>
</evidence>
<comment type="subcellular location">
    <subcellularLocation>
        <location evidence="1">Membrane</location>
        <topology evidence="1">Multi-pass membrane protein</topology>
    </subcellularLocation>
</comment>
<dbReference type="GO" id="GO:0001508">
    <property type="term" value="P:action potential"/>
    <property type="evidence" value="ECO:0007669"/>
    <property type="project" value="TreeGrafter"/>
</dbReference>
<evidence type="ECO:0000256" key="8">
    <source>
        <dbReference type="SAM" id="Coils"/>
    </source>
</evidence>
<evidence type="ECO:0000256" key="2">
    <source>
        <dbReference type="ARBA" id="ARBA00022448"/>
    </source>
</evidence>
<proteinExistence type="predicted"/>
<protein>
    <submittedName>
        <fullName evidence="11">Ion channel protein</fullName>
    </submittedName>
</protein>
<evidence type="ECO:0000256" key="3">
    <source>
        <dbReference type="ARBA" id="ARBA00022692"/>
    </source>
</evidence>
<feature type="transmembrane region" description="Helical" evidence="9">
    <location>
        <begin position="12"/>
        <end position="33"/>
    </location>
</feature>